<gene>
    <name evidence="5" type="ORF">ACHAWO_010931</name>
</gene>
<evidence type="ECO:0000313" key="6">
    <source>
        <dbReference type="Proteomes" id="UP001530400"/>
    </source>
</evidence>
<evidence type="ECO:0000259" key="4">
    <source>
        <dbReference type="Pfam" id="PF04755"/>
    </source>
</evidence>
<comment type="caution">
    <text evidence="5">The sequence shown here is derived from an EMBL/GenBank/DDBJ whole genome shotgun (WGS) entry which is preliminary data.</text>
</comment>
<feature type="signal peptide" evidence="3">
    <location>
        <begin position="1"/>
        <end position="19"/>
    </location>
</feature>
<dbReference type="InterPro" id="IPR006843">
    <property type="entry name" value="PAP/fibrillin_dom"/>
</dbReference>
<keyword evidence="2" id="KW-0934">Plastid</keyword>
<sequence>MTSFKVAAILLTTSSLARGFVSSRSHVGSSRSVHNNKSIVAASIDDSATEAQVIAGAEEAIEAAAAEFSALAEEQGEVKTSDAQASDSSSSSIDVVATQNSLLRIAASTDRGQYASSSQKEEASQLFSQLESSYEATFTEDADAISPALTGTWSLLYSNTQLFRSSPFFLAARAVCKTDDEVKQFEWFCNMHRAALAISTIGAVNQVISKDGRMVNEFEVKAGAVPFLSDFTPFRYSGGLPVTFDGAIVSSADITQNNGEWEIYMDTVEIKGSNIPGLRSILDMENSKLKSRDLSKILEVNVNSYEVPRPVLRTTFVDDGMRIVRDEDGNVFVYGKTSDSQEPKDYSDVLPDLGVAGLLEGFNDAVTKFYL</sequence>
<evidence type="ECO:0000256" key="2">
    <source>
        <dbReference type="ARBA" id="ARBA00022640"/>
    </source>
</evidence>
<keyword evidence="3" id="KW-0732">Signal</keyword>
<accession>A0ABD3Q159</accession>
<evidence type="ECO:0000256" key="1">
    <source>
        <dbReference type="ARBA" id="ARBA00004474"/>
    </source>
</evidence>
<name>A0ABD3Q159_9STRA</name>
<dbReference type="Proteomes" id="UP001530400">
    <property type="component" value="Unassembled WGS sequence"/>
</dbReference>
<dbReference type="GO" id="GO:0009536">
    <property type="term" value="C:plastid"/>
    <property type="evidence" value="ECO:0007669"/>
    <property type="project" value="UniProtKB-SubCell"/>
</dbReference>
<dbReference type="AlphaFoldDB" id="A0ABD3Q159"/>
<dbReference type="InterPro" id="IPR039633">
    <property type="entry name" value="PAP"/>
</dbReference>
<organism evidence="5 6">
    <name type="scientific">Cyclotella atomus</name>
    <dbReference type="NCBI Taxonomy" id="382360"/>
    <lineage>
        <taxon>Eukaryota</taxon>
        <taxon>Sar</taxon>
        <taxon>Stramenopiles</taxon>
        <taxon>Ochrophyta</taxon>
        <taxon>Bacillariophyta</taxon>
        <taxon>Coscinodiscophyceae</taxon>
        <taxon>Thalassiosirophycidae</taxon>
        <taxon>Stephanodiscales</taxon>
        <taxon>Stephanodiscaceae</taxon>
        <taxon>Cyclotella</taxon>
    </lineage>
</organism>
<comment type="subcellular location">
    <subcellularLocation>
        <location evidence="1">Plastid</location>
    </subcellularLocation>
</comment>
<proteinExistence type="predicted"/>
<dbReference type="PANTHER" id="PTHR31906">
    <property type="entry name" value="PLASTID-LIPID-ASSOCIATED PROTEIN 4, CHLOROPLASTIC-RELATED"/>
    <property type="match status" value="1"/>
</dbReference>
<feature type="domain" description="Plastid lipid-associated protein/fibrillin conserved" evidence="4">
    <location>
        <begin position="100"/>
        <end position="333"/>
    </location>
</feature>
<dbReference type="Pfam" id="PF04755">
    <property type="entry name" value="PAP_fibrillin"/>
    <property type="match status" value="1"/>
</dbReference>
<evidence type="ECO:0000256" key="3">
    <source>
        <dbReference type="SAM" id="SignalP"/>
    </source>
</evidence>
<keyword evidence="6" id="KW-1185">Reference proteome</keyword>
<reference evidence="5 6" key="1">
    <citation type="submission" date="2024-10" db="EMBL/GenBank/DDBJ databases">
        <title>Updated reference genomes for cyclostephanoid diatoms.</title>
        <authorList>
            <person name="Roberts W.R."/>
            <person name="Alverson A.J."/>
        </authorList>
    </citation>
    <scope>NUCLEOTIDE SEQUENCE [LARGE SCALE GENOMIC DNA]</scope>
    <source>
        <strain evidence="5 6">AJA010-31</strain>
    </source>
</reference>
<feature type="chain" id="PRO_5044896581" description="Plastid lipid-associated protein/fibrillin conserved domain-containing protein" evidence="3">
    <location>
        <begin position="20"/>
        <end position="371"/>
    </location>
</feature>
<dbReference type="PROSITE" id="PS51300">
    <property type="entry name" value="NIRD"/>
    <property type="match status" value="1"/>
</dbReference>
<protein>
    <recommendedName>
        <fullName evidence="4">Plastid lipid-associated protein/fibrillin conserved domain-containing protein</fullName>
    </recommendedName>
</protein>
<evidence type="ECO:0000313" key="5">
    <source>
        <dbReference type="EMBL" id="KAL3794080.1"/>
    </source>
</evidence>
<dbReference type="EMBL" id="JALLPJ020000371">
    <property type="protein sequence ID" value="KAL3794080.1"/>
    <property type="molecule type" value="Genomic_DNA"/>
</dbReference>